<evidence type="ECO:0000313" key="2">
    <source>
        <dbReference type="EMBL" id="CAA9362569.1"/>
    </source>
</evidence>
<gene>
    <name evidence="2" type="ORF">AVDCRST_MAG72-2402</name>
</gene>
<dbReference type="AlphaFoldDB" id="A0A6J4MLD2"/>
<organism evidence="2">
    <name type="scientific">uncultured Nocardioidaceae bacterium</name>
    <dbReference type="NCBI Taxonomy" id="253824"/>
    <lineage>
        <taxon>Bacteria</taxon>
        <taxon>Bacillati</taxon>
        <taxon>Actinomycetota</taxon>
        <taxon>Actinomycetes</taxon>
        <taxon>Propionibacteriales</taxon>
        <taxon>Nocardioidaceae</taxon>
        <taxon>environmental samples</taxon>
    </lineage>
</organism>
<dbReference type="Gene3D" id="3.40.50.1820">
    <property type="entry name" value="alpha/beta hydrolase"/>
    <property type="match status" value="1"/>
</dbReference>
<dbReference type="SUPFAM" id="SSF53474">
    <property type="entry name" value="alpha/beta-Hydrolases"/>
    <property type="match status" value="1"/>
</dbReference>
<dbReference type="InterPro" id="IPR050471">
    <property type="entry name" value="AB_hydrolase"/>
</dbReference>
<dbReference type="Pfam" id="PF00561">
    <property type="entry name" value="Abhydrolase_1"/>
    <property type="match status" value="1"/>
</dbReference>
<dbReference type="InterPro" id="IPR029058">
    <property type="entry name" value="AB_hydrolase_fold"/>
</dbReference>
<name>A0A6J4MLD2_9ACTN</name>
<dbReference type="PANTHER" id="PTHR43433:SF1">
    <property type="entry name" value="BLL5160 PROTEIN"/>
    <property type="match status" value="1"/>
</dbReference>
<reference evidence="2" key="1">
    <citation type="submission" date="2020-02" db="EMBL/GenBank/DDBJ databases">
        <authorList>
            <person name="Meier V. D."/>
        </authorList>
    </citation>
    <scope>NUCLEOTIDE SEQUENCE</scope>
    <source>
        <strain evidence="2">AVDCRST_MAG72</strain>
    </source>
</reference>
<dbReference type="EMBL" id="CADCUJ010000101">
    <property type="protein sequence ID" value="CAA9362569.1"/>
    <property type="molecule type" value="Genomic_DNA"/>
</dbReference>
<feature type="domain" description="AB hydrolase-1" evidence="1">
    <location>
        <begin position="40"/>
        <end position="138"/>
    </location>
</feature>
<dbReference type="InterPro" id="IPR000073">
    <property type="entry name" value="AB_hydrolase_1"/>
</dbReference>
<protein>
    <recommendedName>
        <fullName evidence="1">AB hydrolase-1 domain-containing protein</fullName>
    </recommendedName>
</protein>
<dbReference type="PANTHER" id="PTHR43433">
    <property type="entry name" value="HYDROLASE, ALPHA/BETA FOLD FAMILY PROTEIN"/>
    <property type="match status" value="1"/>
</dbReference>
<proteinExistence type="predicted"/>
<dbReference type="GO" id="GO:0003824">
    <property type="term" value="F:catalytic activity"/>
    <property type="evidence" value="ECO:0007669"/>
    <property type="project" value="UniProtKB-ARBA"/>
</dbReference>
<sequence length="278" mass="29721">MQLVGVGGVGGVELEVHSMGVGQPVVLAQTALTADELAPLAAHLVARGGYRAIVYHRRGYALSSPVEGPGSVARDAADCRDLIAALGLDRVHVVGYSYSGAVGLQLAVDDAEHVHSLTLVEPPPLQVPAAAEFRAANDRLLEVRRARGPLAALEDFLVMVVGPHWRSEVERCVPGAVQQMQNDVTTFFDTDLPALLSWRFDAQDARRVDCPVLYIGGQDSGPWFAQVRDLLLAWFPTAEDVVLTGADHSLTLTHAPQMADALVDFLDRHPIAAGDEAS</sequence>
<accession>A0A6J4MLD2</accession>
<evidence type="ECO:0000259" key="1">
    <source>
        <dbReference type="Pfam" id="PF00561"/>
    </source>
</evidence>